<reference evidence="1 2" key="1">
    <citation type="journal article" date="2014" name="J. Gen. Virol.">
        <title>Characterization and complete genome sequence analysis of novel bacteriophage IME-EFm1 infecting Enterococcus faecium.</title>
        <authorList>
            <person name="Wang Y."/>
            <person name="Wang W."/>
            <person name="Lv Y."/>
            <person name="Zheng W."/>
            <person name="Mi Z."/>
            <person name="Pei G."/>
            <person name="An X."/>
            <person name="Xu X."/>
            <person name="Han C."/>
            <person name="Liu J."/>
            <person name="Zhou C."/>
            <person name="Tong Y."/>
        </authorList>
    </citation>
    <scope>NUCLEOTIDE SEQUENCE [LARGE SCALE GENOMIC DNA]</scope>
</reference>
<sequence length="183" mass="21432">MMKLPIREVHKPNEQFPFKLYHALELENFTLYRDNKFTKEMINNRHDMKMTKYNNAGYGYQIFCGQKNVGSIWLLNQVNSKTTYVRVSRYESYAHGYFIAVLSELSDMLESKGYSLLLKTQIEYAQKILNKNFISKESKASKSKRGKNDRSKSISAVDGITYYIALKKHTYDKWHDDGVIIDA</sequence>
<evidence type="ECO:0000313" key="2">
    <source>
        <dbReference type="Proteomes" id="UP000026980"/>
    </source>
</evidence>
<dbReference type="RefSeq" id="YP_009042677.1">
    <property type="nucleotide sequence ID" value="NC_024356.1"/>
</dbReference>
<organism evidence="1 2">
    <name type="scientific">Enterococcus phage IME-EFm1</name>
    <dbReference type="NCBI Taxonomy" id="1445858"/>
    <lineage>
        <taxon>Viruses</taxon>
        <taxon>Duplodnaviria</taxon>
        <taxon>Heunggongvirae</taxon>
        <taxon>Uroviricota</taxon>
        <taxon>Caudoviricetes</taxon>
        <taxon>Efemunavirus</taxon>
        <taxon>Efemunavirus Efm1</taxon>
    </lineage>
</organism>
<keyword evidence="2" id="KW-1185">Reference proteome</keyword>
<name>A0A060AHG3_9CAUD</name>
<evidence type="ECO:0000313" key="1">
    <source>
        <dbReference type="EMBL" id="AIA65096.1"/>
    </source>
</evidence>
<dbReference type="EMBL" id="KJ010489">
    <property type="protein sequence ID" value="AIA65096.1"/>
    <property type="molecule type" value="Genomic_DNA"/>
</dbReference>
<gene>
    <name evidence="1" type="ORF">IME_029</name>
</gene>
<accession>A0A060AHG3</accession>
<protein>
    <submittedName>
        <fullName evidence="1">Uncharacterized protein</fullName>
    </submittedName>
</protein>
<proteinExistence type="predicted"/>
<dbReference type="OrthoDB" id="30389at10239"/>
<dbReference type="GeneID" id="19686065"/>
<dbReference type="KEGG" id="vg:19686065"/>
<dbReference type="Proteomes" id="UP000026980">
    <property type="component" value="Segment"/>
</dbReference>